<dbReference type="OrthoDB" id="546434at2759"/>
<name>A0A2K0WPK1_GIBNY</name>
<evidence type="ECO:0000313" key="2">
    <source>
        <dbReference type="EMBL" id="PNP84184.1"/>
    </source>
</evidence>
<proteinExistence type="predicted"/>
<protein>
    <submittedName>
        <fullName evidence="2">Uncharacterized protein</fullName>
    </submittedName>
</protein>
<organism evidence="2 3">
    <name type="scientific">Gibberella nygamai</name>
    <name type="common">Bean root rot disease fungus</name>
    <name type="synonym">Fusarium nygamai</name>
    <dbReference type="NCBI Taxonomy" id="42673"/>
    <lineage>
        <taxon>Eukaryota</taxon>
        <taxon>Fungi</taxon>
        <taxon>Dikarya</taxon>
        <taxon>Ascomycota</taxon>
        <taxon>Pezizomycotina</taxon>
        <taxon>Sordariomycetes</taxon>
        <taxon>Hypocreomycetidae</taxon>
        <taxon>Hypocreales</taxon>
        <taxon>Nectriaceae</taxon>
        <taxon>Fusarium</taxon>
        <taxon>Fusarium fujikuroi species complex</taxon>
    </lineage>
</organism>
<feature type="compositionally biased region" description="Basic and acidic residues" evidence="1">
    <location>
        <begin position="103"/>
        <end position="122"/>
    </location>
</feature>
<gene>
    <name evidence="2" type="ORF">FNYG_02872</name>
</gene>
<reference evidence="2 3" key="1">
    <citation type="submission" date="2017-06" db="EMBL/GenBank/DDBJ databases">
        <title>Genome of Fusarium nygamai isolate CS10214.</title>
        <authorList>
            <person name="Gardiner D.M."/>
            <person name="Obanor F."/>
            <person name="Kazan K."/>
        </authorList>
    </citation>
    <scope>NUCLEOTIDE SEQUENCE [LARGE SCALE GENOMIC DNA]</scope>
    <source>
        <strain evidence="2 3">CS10214</strain>
    </source>
</reference>
<comment type="caution">
    <text evidence="2">The sequence shown here is derived from an EMBL/GenBank/DDBJ whole genome shotgun (WGS) entry which is preliminary data.</text>
</comment>
<feature type="compositionally biased region" description="Polar residues" evidence="1">
    <location>
        <begin position="48"/>
        <end position="57"/>
    </location>
</feature>
<sequence>MREGTPSQREKDSTHRIDIASIAFKIVIKADTFLSAVKKLHKSHTCRDSTNPKTPSTVDDESKTSSTTTAVDASNNEPDGPLSKGPDKHEHTAYLAPTSPHGSPERKSSPEAQERQDHHPDLQDSGSKAQLEQQLLHRSDDIPPQPLGHQTFIQDQSFILRAQVTRCSLPALMGHLTDCELQSIREQFVEA</sequence>
<feature type="compositionally biased region" description="Polar residues" evidence="1">
    <location>
        <begin position="64"/>
        <end position="77"/>
    </location>
</feature>
<dbReference type="STRING" id="42673.A0A2K0WPK1"/>
<dbReference type="Proteomes" id="UP000236664">
    <property type="component" value="Unassembled WGS sequence"/>
</dbReference>
<evidence type="ECO:0000313" key="3">
    <source>
        <dbReference type="Proteomes" id="UP000236664"/>
    </source>
</evidence>
<feature type="region of interest" description="Disordered" evidence="1">
    <location>
        <begin position="41"/>
        <end position="131"/>
    </location>
</feature>
<dbReference type="EMBL" id="MTQA01000047">
    <property type="protein sequence ID" value="PNP84184.1"/>
    <property type="molecule type" value="Genomic_DNA"/>
</dbReference>
<keyword evidence="3" id="KW-1185">Reference proteome</keyword>
<evidence type="ECO:0000256" key="1">
    <source>
        <dbReference type="SAM" id="MobiDB-lite"/>
    </source>
</evidence>
<accession>A0A2K0WPK1</accession>
<dbReference type="AlphaFoldDB" id="A0A2K0WPK1"/>